<dbReference type="PROSITE" id="PS51257">
    <property type="entry name" value="PROKAR_LIPOPROTEIN"/>
    <property type="match status" value="1"/>
</dbReference>
<evidence type="ECO:0000313" key="1">
    <source>
        <dbReference type="EMBL" id="GLQ09886.1"/>
    </source>
</evidence>
<organism evidence="1 2">
    <name type="scientific">Devosia yakushimensis</name>
    <dbReference type="NCBI Taxonomy" id="470028"/>
    <lineage>
        <taxon>Bacteria</taxon>
        <taxon>Pseudomonadati</taxon>
        <taxon>Pseudomonadota</taxon>
        <taxon>Alphaproteobacteria</taxon>
        <taxon>Hyphomicrobiales</taxon>
        <taxon>Devosiaceae</taxon>
        <taxon>Devosia</taxon>
    </lineage>
</organism>
<name>A0ABQ5UDC3_9HYPH</name>
<proteinExistence type="predicted"/>
<keyword evidence="2" id="KW-1185">Reference proteome</keyword>
<reference evidence="1" key="2">
    <citation type="submission" date="2023-01" db="EMBL/GenBank/DDBJ databases">
        <title>Draft genome sequence of Devosia yakushimensis strain NBRC 103855.</title>
        <authorList>
            <person name="Sun Q."/>
            <person name="Mori K."/>
        </authorList>
    </citation>
    <scope>NUCLEOTIDE SEQUENCE</scope>
    <source>
        <strain evidence="1">NBRC 103855</strain>
    </source>
</reference>
<evidence type="ECO:0000313" key="2">
    <source>
        <dbReference type="Proteomes" id="UP001161406"/>
    </source>
</evidence>
<protein>
    <submittedName>
        <fullName evidence="1">Uncharacterized protein</fullName>
    </submittedName>
</protein>
<accession>A0ABQ5UDC3</accession>
<dbReference type="Proteomes" id="UP001161406">
    <property type="component" value="Unassembled WGS sequence"/>
</dbReference>
<reference evidence="1" key="1">
    <citation type="journal article" date="2014" name="Int. J. Syst. Evol. Microbiol.">
        <title>Complete genome of a new Firmicutes species belonging to the dominant human colonic microbiota ('Ruminococcus bicirculans') reveals two chromosomes and a selective capacity to utilize plant glucans.</title>
        <authorList>
            <consortium name="NISC Comparative Sequencing Program"/>
            <person name="Wegmann U."/>
            <person name="Louis P."/>
            <person name="Goesmann A."/>
            <person name="Henrissat B."/>
            <person name="Duncan S.H."/>
            <person name="Flint H.J."/>
        </authorList>
    </citation>
    <scope>NUCLEOTIDE SEQUENCE</scope>
    <source>
        <strain evidence="1">NBRC 103855</strain>
    </source>
</reference>
<sequence>MPVSVWRTDWAIGFDMFFLQGAGMPMHGGAACGFVQLTTGTGLQQQARHFQNSILWNEIPFMLYGQFLVCVNAVADNLCLCWHNEGDMVRYNDLLPRQSARGNSEMWYKLSRYGVIAQFAGKPAGLKGGL</sequence>
<gene>
    <name evidence="1" type="ORF">GCM10007913_18180</name>
</gene>
<comment type="caution">
    <text evidence="1">The sequence shown here is derived from an EMBL/GenBank/DDBJ whole genome shotgun (WGS) entry which is preliminary data.</text>
</comment>
<dbReference type="EMBL" id="BSNG01000001">
    <property type="protein sequence ID" value="GLQ09886.1"/>
    <property type="molecule type" value="Genomic_DNA"/>
</dbReference>